<evidence type="ECO:0000256" key="1">
    <source>
        <dbReference type="PIRNR" id="PIRNR026508"/>
    </source>
</evidence>
<accession>A0AAU9E4H7</accession>
<evidence type="ECO:0000313" key="3">
    <source>
        <dbReference type="Proteomes" id="UP001321786"/>
    </source>
</evidence>
<dbReference type="EMBL" id="AP028654">
    <property type="protein sequence ID" value="BEP28890.1"/>
    <property type="molecule type" value="Genomic_DNA"/>
</dbReference>
<dbReference type="Proteomes" id="UP001321786">
    <property type="component" value="Chromosome"/>
</dbReference>
<dbReference type="InterPro" id="IPR008863">
    <property type="entry name" value="Toxic_anion-R_TelA"/>
</dbReference>
<evidence type="ECO:0000313" key="2">
    <source>
        <dbReference type="EMBL" id="BEP28890.1"/>
    </source>
</evidence>
<gene>
    <name evidence="2" type="ORF">HLPR_12210</name>
</gene>
<dbReference type="PANTHER" id="PTHR38432:SF2">
    <property type="entry name" value="TELLURITE RESISTANCE PROTEIN"/>
    <property type="match status" value="1"/>
</dbReference>
<keyword evidence="3" id="KW-1185">Reference proteome</keyword>
<dbReference type="RefSeq" id="WP_338537190.1">
    <property type="nucleotide sequence ID" value="NZ_AP028654.1"/>
</dbReference>
<dbReference type="PIRSF" id="PIRSF026508">
    <property type="entry name" value="TelA"/>
    <property type="match status" value="1"/>
</dbReference>
<reference evidence="2 3" key="1">
    <citation type="submission" date="2023-08" db="EMBL/GenBank/DDBJ databases">
        <title>Helicovermis profunda gen. nov., sp. nov., a novel mesophilic, fermentative bacterium within the Bacillota from a deep-sea hydrothermal vent chimney.</title>
        <authorList>
            <person name="Miyazaki U."/>
            <person name="Mizutani D."/>
            <person name="Hashimoto Y."/>
            <person name="Tame A."/>
            <person name="Sawayama S."/>
            <person name="Miyazaki J."/>
            <person name="Takai K."/>
            <person name="Nakagawa S."/>
        </authorList>
    </citation>
    <scope>NUCLEOTIDE SEQUENCE [LARGE SCALE GENOMIC DNA]</scope>
    <source>
        <strain evidence="2 3">S502</strain>
    </source>
</reference>
<sequence length="361" mass="41570">MENINEDVTYELDLVKTESDMELKLKNSDEVAAIAKQIDTRDLNSILKYGNETASEISKFSDQILHTMENTKVEDSGNMLLMLNKIMDKFDIKDFEEKKPNLINKLFNKSKNMIDSLFSKYHTMGGEVDKVYVQLKQYEDEITNSNAVLDEMFNKNMEYFEILEKYIFAGNMVLDKFRVEMIPALQKKAEESGQQLDMINLNNANQVVEMLDQRVYDLELAKNISLQTMPQIKLIQKGNYNLVRKINSAFIITLPIFKQLLNQAITLKRQAVQAKAMSALDEKTNELLLRNAQNTAMQSKLTAKLASSSSIKIETLEESWRIIKDGINETKVIQEEAVKARIDGTRRLHEIQKEFQSKNGQ</sequence>
<dbReference type="AlphaFoldDB" id="A0AAU9E4H7"/>
<dbReference type="KEGG" id="hprf:HLPR_12210"/>
<dbReference type="Pfam" id="PF05816">
    <property type="entry name" value="TelA"/>
    <property type="match status" value="1"/>
</dbReference>
<name>A0AAU9E4H7_9FIRM</name>
<comment type="similarity">
    <text evidence="1">Belongs to the TelA family.</text>
</comment>
<proteinExistence type="inferred from homology"/>
<organism evidence="2 3">
    <name type="scientific">Helicovermis profundi</name>
    <dbReference type="NCBI Taxonomy" id="3065157"/>
    <lineage>
        <taxon>Bacteria</taxon>
        <taxon>Bacillati</taxon>
        <taxon>Bacillota</taxon>
        <taxon>Clostridia</taxon>
        <taxon>Helicovermis</taxon>
    </lineage>
</organism>
<dbReference type="PANTHER" id="PTHR38432">
    <property type="entry name" value="TELA-LIKE PROTEIN SAOUHSC_01408"/>
    <property type="match status" value="1"/>
</dbReference>
<protein>
    <submittedName>
        <fullName evidence="2">Toxic anion resistance protein</fullName>
    </submittedName>
</protein>